<evidence type="ECO:0000256" key="1">
    <source>
        <dbReference type="ARBA" id="ARBA00010630"/>
    </source>
</evidence>
<proteinExistence type="inferred from homology"/>
<evidence type="ECO:0000256" key="6">
    <source>
        <dbReference type="ARBA" id="ARBA00022741"/>
    </source>
</evidence>
<evidence type="ECO:0000256" key="8">
    <source>
        <dbReference type="ARBA" id="ARBA00022840"/>
    </source>
</evidence>
<dbReference type="PROSITE" id="PS50011">
    <property type="entry name" value="PROTEIN_KINASE_DOM"/>
    <property type="match status" value="1"/>
</dbReference>
<accession>A0A7S3NKU2</accession>
<dbReference type="GO" id="GO:0004674">
    <property type="term" value="F:protein serine/threonine kinase activity"/>
    <property type="evidence" value="ECO:0007669"/>
    <property type="project" value="UniProtKB-KW"/>
</dbReference>
<evidence type="ECO:0000256" key="9">
    <source>
        <dbReference type="ARBA" id="ARBA00047899"/>
    </source>
</evidence>
<dbReference type="InterPro" id="IPR000719">
    <property type="entry name" value="Prot_kinase_dom"/>
</dbReference>
<comment type="similarity">
    <text evidence="1">Belongs to the protein kinase superfamily. BUD32 family.</text>
</comment>
<dbReference type="GO" id="GO:0005634">
    <property type="term" value="C:nucleus"/>
    <property type="evidence" value="ECO:0007669"/>
    <property type="project" value="TreeGrafter"/>
</dbReference>
<comment type="catalytic activity">
    <reaction evidence="10">
        <text>L-seryl-[protein] + ATP = O-phospho-L-seryl-[protein] + ADP + H(+)</text>
        <dbReference type="Rhea" id="RHEA:17989"/>
        <dbReference type="Rhea" id="RHEA-COMP:9863"/>
        <dbReference type="Rhea" id="RHEA-COMP:11604"/>
        <dbReference type="ChEBI" id="CHEBI:15378"/>
        <dbReference type="ChEBI" id="CHEBI:29999"/>
        <dbReference type="ChEBI" id="CHEBI:30616"/>
        <dbReference type="ChEBI" id="CHEBI:83421"/>
        <dbReference type="ChEBI" id="CHEBI:456216"/>
        <dbReference type="EC" id="2.7.11.1"/>
    </reaction>
</comment>
<evidence type="ECO:0000256" key="10">
    <source>
        <dbReference type="ARBA" id="ARBA00048679"/>
    </source>
</evidence>
<dbReference type="PANTHER" id="PTHR12209">
    <property type="entry name" value="NON-SPECIFIC SERINE/THREONINE PROTEIN KINASE"/>
    <property type="match status" value="1"/>
</dbReference>
<name>A0A7S3NKU2_9STRA</name>
<evidence type="ECO:0000313" key="12">
    <source>
        <dbReference type="EMBL" id="CAE0374439.1"/>
    </source>
</evidence>
<dbReference type="EC" id="2.7.11.1" evidence="2"/>
<evidence type="ECO:0000259" key="11">
    <source>
        <dbReference type="PROSITE" id="PS50011"/>
    </source>
</evidence>
<dbReference type="PANTHER" id="PTHR12209:SF0">
    <property type="entry name" value="EKC_KEOPS COMPLEX SUBUNIT TP53RK"/>
    <property type="match status" value="1"/>
</dbReference>
<dbReference type="Gene3D" id="3.30.200.20">
    <property type="entry name" value="Phosphorylase Kinase, domain 1"/>
    <property type="match status" value="1"/>
</dbReference>
<dbReference type="GO" id="GO:0008033">
    <property type="term" value="P:tRNA processing"/>
    <property type="evidence" value="ECO:0007669"/>
    <property type="project" value="UniProtKB-KW"/>
</dbReference>
<keyword evidence="8" id="KW-0067">ATP-binding</keyword>
<dbReference type="AlphaFoldDB" id="A0A7S3NKU2"/>
<keyword evidence="3" id="KW-0723">Serine/threonine-protein kinase</keyword>
<gene>
    <name evidence="12" type="ORF">ALAG00032_LOCUS15242</name>
</gene>
<dbReference type="GO" id="GO:0000408">
    <property type="term" value="C:EKC/KEOPS complex"/>
    <property type="evidence" value="ECO:0007669"/>
    <property type="project" value="TreeGrafter"/>
</dbReference>
<dbReference type="Pfam" id="PF06293">
    <property type="entry name" value="Kdo"/>
    <property type="match status" value="1"/>
</dbReference>
<evidence type="ECO:0000256" key="5">
    <source>
        <dbReference type="ARBA" id="ARBA00022694"/>
    </source>
</evidence>
<sequence>MYGLATVAKERFCKDYRAAALDCRLRKERTVQEARCIARCRQNGVSTPAIYMVDTARYVIYMERIPGLTAKAYIEKFRKDVDAVTLLMRRIATAIAKIHDAGFTHGDLTTSNFICRRREDDARDASYFEELVVIDFGLGGTRSQLEDKAVDLYVLERALISTHRDSQHLLSIALQEYERSSANAKSVLHRLEAVRARGRKRECFG</sequence>
<keyword evidence="4" id="KW-0808">Transferase</keyword>
<evidence type="ECO:0000256" key="2">
    <source>
        <dbReference type="ARBA" id="ARBA00012513"/>
    </source>
</evidence>
<dbReference type="FunFam" id="3.30.200.20:FF:000201">
    <property type="entry name" value="TP53-regulating kinase isoform X1"/>
    <property type="match status" value="1"/>
</dbReference>
<dbReference type="Gene3D" id="1.10.510.10">
    <property type="entry name" value="Transferase(Phosphotransferase) domain 1"/>
    <property type="match status" value="1"/>
</dbReference>
<reference evidence="12" key="1">
    <citation type="submission" date="2021-01" db="EMBL/GenBank/DDBJ databases">
        <authorList>
            <person name="Corre E."/>
            <person name="Pelletier E."/>
            <person name="Niang G."/>
            <person name="Scheremetjew M."/>
            <person name="Finn R."/>
            <person name="Kale V."/>
            <person name="Holt S."/>
            <person name="Cochrane G."/>
            <person name="Meng A."/>
            <person name="Brown T."/>
            <person name="Cohen L."/>
        </authorList>
    </citation>
    <scope>NUCLEOTIDE SEQUENCE</scope>
    <source>
        <strain evidence="12">CCMP1510</strain>
    </source>
</reference>
<comment type="catalytic activity">
    <reaction evidence="9">
        <text>L-threonyl-[protein] + ATP = O-phospho-L-threonyl-[protein] + ADP + H(+)</text>
        <dbReference type="Rhea" id="RHEA:46608"/>
        <dbReference type="Rhea" id="RHEA-COMP:11060"/>
        <dbReference type="Rhea" id="RHEA-COMP:11605"/>
        <dbReference type="ChEBI" id="CHEBI:15378"/>
        <dbReference type="ChEBI" id="CHEBI:30013"/>
        <dbReference type="ChEBI" id="CHEBI:30616"/>
        <dbReference type="ChEBI" id="CHEBI:61977"/>
        <dbReference type="ChEBI" id="CHEBI:456216"/>
        <dbReference type="EC" id="2.7.11.1"/>
    </reaction>
</comment>
<keyword evidence="7" id="KW-0418">Kinase</keyword>
<dbReference type="EMBL" id="HBIJ01023159">
    <property type="protein sequence ID" value="CAE0374439.1"/>
    <property type="molecule type" value="Transcribed_RNA"/>
</dbReference>
<dbReference type="InterPro" id="IPR022495">
    <property type="entry name" value="Bud32"/>
</dbReference>
<keyword evidence="6" id="KW-0547">Nucleotide-binding</keyword>
<dbReference type="SUPFAM" id="SSF56112">
    <property type="entry name" value="Protein kinase-like (PK-like)"/>
    <property type="match status" value="1"/>
</dbReference>
<feature type="domain" description="Protein kinase" evidence="11">
    <location>
        <begin position="1"/>
        <end position="205"/>
    </location>
</feature>
<dbReference type="NCBIfam" id="TIGR03724">
    <property type="entry name" value="arch_bud32"/>
    <property type="match status" value="1"/>
</dbReference>
<dbReference type="GO" id="GO:0070525">
    <property type="term" value="P:tRNA threonylcarbamoyladenosine metabolic process"/>
    <property type="evidence" value="ECO:0007669"/>
    <property type="project" value="TreeGrafter"/>
</dbReference>
<protein>
    <recommendedName>
        <fullName evidence="2">non-specific serine/threonine protein kinase</fullName>
        <ecNumber evidence="2">2.7.11.1</ecNumber>
    </recommendedName>
</protein>
<evidence type="ECO:0000256" key="7">
    <source>
        <dbReference type="ARBA" id="ARBA00022777"/>
    </source>
</evidence>
<dbReference type="InterPro" id="IPR011009">
    <property type="entry name" value="Kinase-like_dom_sf"/>
</dbReference>
<evidence type="ECO:0000256" key="4">
    <source>
        <dbReference type="ARBA" id="ARBA00022679"/>
    </source>
</evidence>
<evidence type="ECO:0000256" key="3">
    <source>
        <dbReference type="ARBA" id="ARBA00022527"/>
    </source>
</evidence>
<dbReference type="GO" id="GO:0005524">
    <property type="term" value="F:ATP binding"/>
    <property type="evidence" value="ECO:0007669"/>
    <property type="project" value="UniProtKB-KW"/>
</dbReference>
<keyword evidence="5" id="KW-0819">tRNA processing</keyword>
<organism evidence="12">
    <name type="scientific">Aureoumbra lagunensis</name>
    <dbReference type="NCBI Taxonomy" id="44058"/>
    <lineage>
        <taxon>Eukaryota</taxon>
        <taxon>Sar</taxon>
        <taxon>Stramenopiles</taxon>
        <taxon>Ochrophyta</taxon>
        <taxon>Pelagophyceae</taxon>
        <taxon>Pelagomonadales</taxon>
        <taxon>Aureoumbra</taxon>
    </lineage>
</organism>
<dbReference type="GO" id="GO:0005829">
    <property type="term" value="C:cytosol"/>
    <property type="evidence" value="ECO:0007669"/>
    <property type="project" value="TreeGrafter"/>
</dbReference>